<dbReference type="CDD" id="cd00293">
    <property type="entry name" value="USP-like"/>
    <property type="match status" value="1"/>
</dbReference>
<dbReference type="RefSeq" id="WP_103936623.1">
    <property type="nucleotide sequence ID" value="NZ_FNVO01000002.1"/>
</dbReference>
<dbReference type="AlphaFoldDB" id="A0A1H5VL75"/>
<dbReference type="Pfam" id="PF00582">
    <property type="entry name" value="Usp"/>
    <property type="match status" value="1"/>
</dbReference>
<feature type="domain" description="UspA" evidence="2">
    <location>
        <begin position="5"/>
        <end position="138"/>
    </location>
</feature>
<dbReference type="InterPro" id="IPR006016">
    <property type="entry name" value="UspA"/>
</dbReference>
<dbReference type="Proteomes" id="UP000236723">
    <property type="component" value="Unassembled WGS sequence"/>
</dbReference>
<evidence type="ECO:0000313" key="3">
    <source>
        <dbReference type="EMBL" id="SEF88014.1"/>
    </source>
</evidence>
<dbReference type="EMBL" id="FNVO01000002">
    <property type="protein sequence ID" value="SEF88014.1"/>
    <property type="molecule type" value="Genomic_DNA"/>
</dbReference>
<dbReference type="Gene3D" id="3.40.50.620">
    <property type="entry name" value="HUPs"/>
    <property type="match status" value="1"/>
</dbReference>
<organism evidence="3 4">
    <name type="scientific">Thermomonospora echinospora</name>
    <dbReference type="NCBI Taxonomy" id="1992"/>
    <lineage>
        <taxon>Bacteria</taxon>
        <taxon>Bacillati</taxon>
        <taxon>Actinomycetota</taxon>
        <taxon>Actinomycetes</taxon>
        <taxon>Streptosporangiales</taxon>
        <taxon>Thermomonosporaceae</taxon>
        <taxon>Thermomonospora</taxon>
    </lineage>
</organism>
<dbReference type="PANTHER" id="PTHR31964:SF113">
    <property type="entry name" value="USPA DOMAIN-CONTAINING PROTEIN"/>
    <property type="match status" value="1"/>
</dbReference>
<accession>A0A1H5VL75</accession>
<dbReference type="InterPro" id="IPR014729">
    <property type="entry name" value="Rossmann-like_a/b/a_fold"/>
</dbReference>
<sequence length="146" mass="15306">MNAGRIVVGVDGSQQSREALRWAARQARLTGARLELITAWDMPVTFGAPVYEGDYDLSAVAGQTLTETTAEVLGPEPDVPITPTVVRGHPAQVLVEASKGAELLVMGSRGHGGIVGVLLGSTSRYCVQRAKCPVVVLPGVEAEAEE</sequence>
<evidence type="ECO:0000256" key="1">
    <source>
        <dbReference type="ARBA" id="ARBA00008791"/>
    </source>
</evidence>
<evidence type="ECO:0000313" key="4">
    <source>
        <dbReference type="Proteomes" id="UP000236723"/>
    </source>
</evidence>
<evidence type="ECO:0000259" key="2">
    <source>
        <dbReference type="Pfam" id="PF00582"/>
    </source>
</evidence>
<dbReference type="PRINTS" id="PR01438">
    <property type="entry name" value="UNVRSLSTRESS"/>
</dbReference>
<proteinExistence type="inferred from homology"/>
<dbReference type="OrthoDB" id="6174426at2"/>
<dbReference type="InterPro" id="IPR006015">
    <property type="entry name" value="Universal_stress_UspA"/>
</dbReference>
<gene>
    <name evidence="3" type="ORF">SAMN04489712_102364</name>
</gene>
<dbReference type="SUPFAM" id="SSF52402">
    <property type="entry name" value="Adenine nucleotide alpha hydrolases-like"/>
    <property type="match status" value="1"/>
</dbReference>
<comment type="similarity">
    <text evidence="1">Belongs to the universal stress protein A family.</text>
</comment>
<name>A0A1H5VL75_9ACTN</name>
<dbReference type="PANTHER" id="PTHR31964">
    <property type="entry name" value="ADENINE NUCLEOTIDE ALPHA HYDROLASES-LIKE SUPERFAMILY PROTEIN"/>
    <property type="match status" value="1"/>
</dbReference>
<protein>
    <submittedName>
        <fullName evidence="3">Nucleotide-binding universal stress protein, UspA family</fullName>
    </submittedName>
</protein>
<reference evidence="4" key="1">
    <citation type="submission" date="2016-10" db="EMBL/GenBank/DDBJ databases">
        <authorList>
            <person name="Varghese N."/>
            <person name="Submissions S."/>
        </authorList>
    </citation>
    <scope>NUCLEOTIDE SEQUENCE [LARGE SCALE GENOMIC DNA]</scope>
    <source>
        <strain evidence="4">DSM 43163</strain>
    </source>
</reference>
<keyword evidence="4" id="KW-1185">Reference proteome</keyword>